<accession>A0A1I8AH82</accession>
<keyword evidence="2" id="KW-1185">Reference proteome</keyword>
<keyword evidence="1" id="KW-0732">Signal</keyword>
<dbReference type="AlphaFoldDB" id="A0A1I8AH82"/>
<dbReference type="Gene3D" id="1.10.287.700">
    <property type="entry name" value="Helix hairpin bin"/>
    <property type="match status" value="1"/>
</dbReference>
<organism evidence="2 3">
    <name type="scientific">Steinernema glaseri</name>
    <dbReference type="NCBI Taxonomy" id="37863"/>
    <lineage>
        <taxon>Eukaryota</taxon>
        <taxon>Metazoa</taxon>
        <taxon>Ecdysozoa</taxon>
        <taxon>Nematoda</taxon>
        <taxon>Chromadorea</taxon>
        <taxon>Rhabditida</taxon>
        <taxon>Tylenchina</taxon>
        <taxon>Panagrolaimomorpha</taxon>
        <taxon>Strongyloidoidea</taxon>
        <taxon>Steinernematidae</taxon>
        <taxon>Steinernema</taxon>
    </lineage>
</organism>
<feature type="chain" id="PRO_5009314643" evidence="1">
    <location>
        <begin position="17"/>
        <end position="130"/>
    </location>
</feature>
<evidence type="ECO:0000313" key="2">
    <source>
        <dbReference type="Proteomes" id="UP000095287"/>
    </source>
</evidence>
<reference evidence="3" key="1">
    <citation type="submission" date="2016-11" db="UniProtKB">
        <authorList>
            <consortium name="WormBaseParasite"/>
        </authorList>
    </citation>
    <scope>IDENTIFICATION</scope>
</reference>
<proteinExistence type="predicted"/>
<evidence type="ECO:0000313" key="3">
    <source>
        <dbReference type="WBParaSite" id="L893_g5456.t1"/>
    </source>
</evidence>
<dbReference type="Proteomes" id="UP000095287">
    <property type="component" value="Unplaced"/>
</dbReference>
<evidence type="ECO:0000256" key="1">
    <source>
        <dbReference type="SAM" id="SignalP"/>
    </source>
</evidence>
<protein>
    <submittedName>
        <fullName evidence="3">Senescence domain-containing protein</fullName>
    </submittedName>
</protein>
<sequence length="130" mass="13274">MKALILLLFIATSIQAGFFDDAWSTITDSAKNAYDSTKDAAASVANSDFGRAVGGVATDVGDTIASGAKTAWEKTSEVASDAYNSETGQTVAKGAKETADKVVDAAKDAGNFVADKAVAAKDTVIESVKT</sequence>
<feature type="signal peptide" evidence="1">
    <location>
        <begin position="1"/>
        <end position="16"/>
    </location>
</feature>
<name>A0A1I8AH82_9BILA</name>
<dbReference type="WBParaSite" id="L893_g5456.t1">
    <property type="protein sequence ID" value="L893_g5456.t1"/>
    <property type="gene ID" value="L893_g5456"/>
</dbReference>